<dbReference type="PANTHER" id="PTHR13693">
    <property type="entry name" value="CLASS II AMINOTRANSFERASE/8-AMINO-7-OXONONANOATE SYNTHASE"/>
    <property type="match status" value="1"/>
</dbReference>
<evidence type="ECO:0000256" key="5">
    <source>
        <dbReference type="ARBA" id="ARBA00047715"/>
    </source>
</evidence>
<dbReference type="InterPro" id="IPR001917">
    <property type="entry name" value="Aminotrans_II_pyridoxalP_BS"/>
</dbReference>
<dbReference type="Gene3D" id="3.40.640.10">
    <property type="entry name" value="Type I PLP-dependent aspartate aminotransferase-like (Major domain)"/>
    <property type="match status" value="1"/>
</dbReference>
<accession>A0ABS5AGN6</accession>
<evidence type="ECO:0000256" key="2">
    <source>
        <dbReference type="ARBA" id="ARBA00013187"/>
    </source>
</evidence>
<feature type="domain" description="Aminotransferase class I/classII large" evidence="7">
    <location>
        <begin position="50"/>
        <end position="389"/>
    </location>
</feature>
<evidence type="ECO:0000256" key="6">
    <source>
        <dbReference type="RuleBase" id="RU003693"/>
    </source>
</evidence>
<dbReference type="EMBL" id="JAGIOO010000001">
    <property type="protein sequence ID" value="MBP2475442.1"/>
    <property type="molecule type" value="Genomic_DNA"/>
</dbReference>
<evidence type="ECO:0000259" key="7">
    <source>
        <dbReference type="Pfam" id="PF00155"/>
    </source>
</evidence>
<evidence type="ECO:0000313" key="9">
    <source>
        <dbReference type="Proteomes" id="UP001519363"/>
    </source>
</evidence>
<comment type="catalytic activity">
    <reaction evidence="5">
        <text>6-carboxyhexanoyl-[ACP] + L-alanine + H(+) = (8S)-8-amino-7-oxononanoate + holo-[ACP] + CO2</text>
        <dbReference type="Rhea" id="RHEA:42288"/>
        <dbReference type="Rhea" id="RHEA-COMP:9685"/>
        <dbReference type="Rhea" id="RHEA-COMP:9955"/>
        <dbReference type="ChEBI" id="CHEBI:15378"/>
        <dbReference type="ChEBI" id="CHEBI:16526"/>
        <dbReference type="ChEBI" id="CHEBI:57972"/>
        <dbReference type="ChEBI" id="CHEBI:64479"/>
        <dbReference type="ChEBI" id="CHEBI:78846"/>
        <dbReference type="ChEBI" id="CHEBI:149468"/>
        <dbReference type="EC" id="2.3.1.47"/>
    </reaction>
</comment>
<dbReference type="InterPro" id="IPR015424">
    <property type="entry name" value="PyrdxlP-dep_Trfase"/>
</dbReference>
<dbReference type="InterPro" id="IPR050087">
    <property type="entry name" value="AON_synthase_class-II"/>
</dbReference>
<protein>
    <recommendedName>
        <fullName evidence="2">8-amino-7-oxononanoate synthase</fullName>
        <ecNumber evidence="2">2.3.1.47</ecNumber>
    </recommendedName>
</protein>
<dbReference type="PROSITE" id="PS00599">
    <property type="entry name" value="AA_TRANSFER_CLASS_2"/>
    <property type="match status" value="1"/>
</dbReference>
<dbReference type="Gene3D" id="3.90.1150.10">
    <property type="entry name" value="Aspartate Aminotransferase, domain 1"/>
    <property type="match status" value="1"/>
</dbReference>
<comment type="caution">
    <text evidence="8">The sequence shown here is derived from an EMBL/GenBank/DDBJ whole genome shotgun (WGS) entry which is preliminary data.</text>
</comment>
<evidence type="ECO:0000256" key="3">
    <source>
        <dbReference type="ARBA" id="ARBA00022679"/>
    </source>
</evidence>
<dbReference type="GO" id="GO:0008890">
    <property type="term" value="F:glycine C-acetyltransferase activity"/>
    <property type="evidence" value="ECO:0007669"/>
    <property type="project" value="UniProtKB-EC"/>
</dbReference>
<proteinExistence type="inferred from homology"/>
<organism evidence="8 9">
    <name type="scientific">Crossiella equi</name>
    <dbReference type="NCBI Taxonomy" id="130796"/>
    <lineage>
        <taxon>Bacteria</taxon>
        <taxon>Bacillati</taxon>
        <taxon>Actinomycetota</taxon>
        <taxon>Actinomycetes</taxon>
        <taxon>Pseudonocardiales</taxon>
        <taxon>Pseudonocardiaceae</taxon>
        <taxon>Crossiella</taxon>
    </lineage>
</organism>
<dbReference type="RefSeq" id="WP_086780364.1">
    <property type="nucleotide sequence ID" value="NZ_JAGIOO010000001.1"/>
</dbReference>
<dbReference type="EC" id="2.3.1.47" evidence="2"/>
<dbReference type="InterPro" id="IPR004839">
    <property type="entry name" value="Aminotransferase_I/II_large"/>
</dbReference>
<sequence length="397" mass="41492">MTRALDRKLARFTARKDGYEGFYFPTVHSAAGARVTMRNQDMAAPATFHNFTSSSYLGLGVRPEVKAAAAEVTERYGIGAVASPAFSGHYDVHAELEREIADLHGVEAAMLFSSGFSANAGAIPALVGRGDVVVLDASAHGSLKFGAQASGAEVVEYPHRDLDALEDVLRQRSGGRGSLLLGAMGVYSMSGDSERIDRIAELAQRYGAFLMLDDAHGLGVLGHGGLGSVQACGLAPEAVDVHMGTLSKAIASCGGYIAGSRQLVEFLRTGAMSHVLATAMPPSVAAGSLAALRILRAEGAGLVADLRRKCELFRAELRAGGCEVGGDAAVVPVYAGSDELTMSLGRELLAREVFVSPAVFPGVARGRGRLRFSLSTAHGEDQLRHVAQVVSQLVVAD</sequence>
<keyword evidence="9" id="KW-1185">Reference proteome</keyword>
<evidence type="ECO:0000256" key="4">
    <source>
        <dbReference type="ARBA" id="ARBA00022898"/>
    </source>
</evidence>
<evidence type="ECO:0000313" key="8">
    <source>
        <dbReference type="EMBL" id="MBP2475442.1"/>
    </source>
</evidence>
<dbReference type="Pfam" id="PF00155">
    <property type="entry name" value="Aminotran_1_2"/>
    <property type="match status" value="1"/>
</dbReference>
<dbReference type="Proteomes" id="UP001519363">
    <property type="component" value="Unassembled WGS sequence"/>
</dbReference>
<dbReference type="InterPro" id="IPR015422">
    <property type="entry name" value="PyrdxlP-dep_Trfase_small"/>
</dbReference>
<name>A0ABS5AGN6_9PSEU</name>
<comment type="similarity">
    <text evidence="6">Belongs to the class-II pyridoxal-phosphate-dependent aminotransferase family.</text>
</comment>
<keyword evidence="3 8" id="KW-0808">Transferase</keyword>
<reference evidence="8 9" key="1">
    <citation type="submission" date="2021-03" db="EMBL/GenBank/DDBJ databases">
        <title>Sequencing the genomes of 1000 actinobacteria strains.</title>
        <authorList>
            <person name="Klenk H.-P."/>
        </authorList>
    </citation>
    <scope>NUCLEOTIDE SEQUENCE [LARGE SCALE GENOMIC DNA]</scope>
    <source>
        <strain evidence="8 9">DSM 44580</strain>
    </source>
</reference>
<keyword evidence="8" id="KW-0012">Acyltransferase</keyword>
<comment type="cofactor">
    <cofactor evidence="1 6">
        <name>pyridoxal 5'-phosphate</name>
        <dbReference type="ChEBI" id="CHEBI:597326"/>
    </cofactor>
</comment>
<dbReference type="SUPFAM" id="SSF53383">
    <property type="entry name" value="PLP-dependent transferases"/>
    <property type="match status" value="1"/>
</dbReference>
<evidence type="ECO:0000256" key="1">
    <source>
        <dbReference type="ARBA" id="ARBA00001933"/>
    </source>
</evidence>
<keyword evidence="4 6" id="KW-0663">Pyridoxal phosphate</keyword>
<dbReference type="InterPro" id="IPR015421">
    <property type="entry name" value="PyrdxlP-dep_Trfase_major"/>
</dbReference>
<gene>
    <name evidence="8" type="ORF">JOF53_004314</name>
</gene>